<feature type="compositionally biased region" description="Basic and acidic residues" evidence="2">
    <location>
        <begin position="399"/>
        <end position="413"/>
    </location>
</feature>
<protein>
    <recommendedName>
        <fullName evidence="7">PWWP domain-containing protein</fullName>
    </recommendedName>
</protein>
<feature type="domain" description="PWWP" evidence="3">
    <location>
        <begin position="8"/>
        <end position="71"/>
    </location>
</feature>
<feature type="compositionally biased region" description="Basic residues" evidence="2">
    <location>
        <begin position="144"/>
        <end position="154"/>
    </location>
</feature>
<dbReference type="InterPro" id="IPR035441">
    <property type="entry name" value="TFIIS/LEDGF_dom_sf"/>
</dbReference>
<feature type="compositionally biased region" description="Polar residues" evidence="2">
    <location>
        <begin position="474"/>
        <end position="502"/>
    </location>
</feature>
<dbReference type="Pfam" id="PF00855">
    <property type="entry name" value="PWWP"/>
    <property type="match status" value="1"/>
</dbReference>
<reference evidence="5 6" key="1">
    <citation type="journal article" date="2018" name="MBio">
        <title>Comparative Genomics Reveals the Core Gene Toolbox for the Fungus-Insect Symbiosis.</title>
        <authorList>
            <person name="Wang Y."/>
            <person name="Stata M."/>
            <person name="Wang W."/>
            <person name="Stajich J.E."/>
            <person name="White M.M."/>
            <person name="Moncalvo J.M."/>
        </authorList>
    </citation>
    <scope>NUCLEOTIDE SEQUENCE [LARGE SCALE GENOMIC DNA]</scope>
    <source>
        <strain evidence="5 6">AUS-77-4</strain>
    </source>
</reference>
<feature type="compositionally biased region" description="Basic and acidic residues" evidence="2">
    <location>
        <begin position="420"/>
        <end position="430"/>
    </location>
</feature>
<dbReference type="InterPro" id="IPR017923">
    <property type="entry name" value="TFIIS_N"/>
</dbReference>
<evidence type="ECO:0008006" key="7">
    <source>
        <dbReference type="Google" id="ProtNLM"/>
    </source>
</evidence>
<accession>A0A2T9Z5N5</accession>
<sequence length="580" mass="64447">MPLDDYKVGTVCWAKLKGYPWWPSIIMDESSLSDPVLSSKPKGGRAYPVLFFGSIDYAWMTTDTLDPFKENFNRYSIKPKNRKEPKFGLALKQANDPEEIKNVLEQAKLQVEREREYIISRKILAEDSDEETNSSEDNDSGYSKSKHTSNKSKSVKATPSKRRETSNLASSNGSAKRSRVDTSSSKDTKQSNRGESTGESGKRTDSSKRRKSTIESNENEEISAASEKKKSIPGEKTSRNSEDLQQKLGKAFKGLMALRHKIQRMLLKDDIPKDLTEVDDLFRKVEKAPMTVDLLLTTKIGKLMKRISILEGLPDEKDDEFKLKSRAHEMTVKWRKLVSPGRDPSEESSTSINNSAVPKTSPAIGADTENNKEQKKEQSTLEEHKSPVPVNTDVTAESSEPKPETAPVQHEDSTDQLNTDSKDVIMKDDTIDQPPVPNTTDIIDQPPASNTADITDQQPVSNNTNIIDQPPVPNTTDITDQQPVSNANEITDQQTISNSNDISESKSIEQPKVVEAEPGTDKDIKESKVADQVVGKVEDSADTKTQAEPEKSVENLSSVSETVVKPENQIDPTKMEVDNP</sequence>
<dbReference type="STRING" id="61424.A0A2T9Z5N5"/>
<evidence type="ECO:0000313" key="5">
    <source>
        <dbReference type="EMBL" id="PVU99861.1"/>
    </source>
</evidence>
<dbReference type="PANTHER" id="PTHR12550">
    <property type="entry name" value="HEPATOMA-DERIVED GROWTH FACTOR-RELATED"/>
    <property type="match status" value="1"/>
</dbReference>
<evidence type="ECO:0000259" key="4">
    <source>
        <dbReference type="PROSITE" id="PS51319"/>
    </source>
</evidence>
<evidence type="ECO:0000256" key="1">
    <source>
        <dbReference type="PROSITE-ProRule" id="PRU00649"/>
    </source>
</evidence>
<feature type="compositionally biased region" description="Basic and acidic residues" evidence="2">
    <location>
        <begin position="536"/>
        <end position="553"/>
    </location>
</feature>
<feature type="region of interest" description="Disordered" evidence="2">
    <location>
        <begin position="127"/>
        <end position="243"/>
    </location>
</feature>
<keyword evidence="6" id="KW-1185">Reference proteome</keyword>
<proteinExistence type="predicted"/>
<dbReference type="EMBL" id="MBFT01000015">
    <property type="protein sequence ID" value="PVU99861.1"/>
    <property type="molecule type" value="Genomic_DNA"/>
</dbReference>
<feature type="compositionally biased region" description="Polar residues" evidence="2">
    <location>
        <begin position="166"/>
        <end position="177"/>
    </location>
</feature>
<dbReference type="Gene3D" id="2.30.30.140">
    <property type="match status" value="1"/>
</dbReference>
<dbReference type="SMART" id="SM00293">
    <property type="entry name" value="PWWP"/>
    <property type="match status" value="1"/>
</dbReference>
<feature type="compositionally biased region" description="Acidic residues" evidence="2">
    <location>
        <begin position="127"/>
        <end position="139"/>
    </location>
</feature>
<dbReference type="InterPro" id="IPR000313">
    <property type="entry name" value="PWWP_dom"/>
</dbReference>
<evidence type="ECO:0000259" key="3">
    <source>
        <dbReference type="PROSITE" id="PS50812"/>
    </source>
</evidence>
<dbReference type="PROSITE" id="PS51319">
    <property type="entry name" value="TFIIS_N"/>
    <property type="match status" value="1"/>
</dbReference>
<comment type="subcellular location">
    <subcellularLocation>
        <location evidence="1">Nucleus</location>
    </subcellularLocation>
</comment>
<feature type="compositionally biased region" description="Basic and acidic residues" evidence="2">
    <location>
        <begin position="369"/>
        <end position="386"/>
    </location>
</feature>
<dbReference type="Pfam" id="PF08711">
    <property type="entry name" value="Med26"/>
    <property type="match status" value="1"/>
</dbReference>
<dbReference type="OrthoDB" id="62853at2759"/>
<feature type="compositionally biased region" description="Basic and acidic residues" evidence="2">
    <location>
        <begin position="503"/>
        <end position="529"/>
    </location>
</feature>
<keyword evidence="1" id="KW-0539">Nucleus</keyword>
<evidence type="ECO:0000256" key="2">
    <source>
        <dbReference type="SAM" id="MobiDB-lite"/>
    </source>
</evidence>
<dbReference type="SUPFAM" id="SSF63748">
    <property type="entry name" value="Tudor/PWWP/MBT"/>
    <property type="match status" value="1"/>
</dbReference>
<feature type="compositionally biased region" description="Basic and acidic residues" evidence="2">
    <location>
        <begin position="178"/>
        <end position="192"/>
    </location>
</feature>
<dbReference type="GO" id="GO:0005634">
    <property type="term" value="C:nucleus"/>
    <property type="evidence" value="ECO:0007669"/>
    <property type="project" value="UniProtKB-SubCell"/>
</dbReference>
<feature type="compositionally biased region" description="Polar residues" evidence="2">
    <location>
        <begin position="347"/>
        <end position="358"/>
    </location>
</feature>
<gene>
    <name evidence="5" type="ORF">BB559_000334</name>
</gene>
<feature type="region of interest" description="Disordered" evidence="2">
    <location>
        <begin position="334"/>
        <end position="580"/>
    </location>
</feature>
<dbReference type="SUPFAM" id="SSF47676">
    <property type="entry name" value="Conserved domain common to transcription factors TFIIS, elongin A, CRSP70"/>
    <property type="match status" value="1"/>
</dbReference>
<evidence type="ECO:0000313" key="6">
    <source>
        <dbReference type="Proteomes" id="UP000245699"/>
    </source>
</evidence>
<dbReference type="CDD" id="cd05162">
    <property type="entry name" value="PWWP"/>
    <property type="match status" value="1"/>
</dbReference>
<dbReference type="AlphaFoldDB" id="A0A2T9Z5N5"/>
<name>A0A2T9Z5N5_9FUNG</name>
<feature type="compositionally biased region" description="Basic and acidic residues" evidence="2">
    <location>
        <begin position="226"/>
        <end position="243"/>
    </location>
</feature>
<dbReference type="PANTHER" id="PTHR12550:SF70">
    <property type="entry name" value="JIL-1 ANCHORING AND STABILIZING PROTEIN, ISOFORM A"/>
    <property type="match status" value="1"/>
</dbReference>
<dbReference type="Proteomes" id="UP000245699">
    <property type="component" value="Unassembled WGS sequence"/>
</dbReference>
<feature type="domain" description="TFIIS N-terminal" evidence="4">
    <location>
        <begin position="257"/>
        <end position="341"/>
    </location>
</feature>
<dbReference type="Gene3D" id="1.20.930.10">
    <property type="entry name" value="Conserved domain common to transcription factors TFIIS, elongin A, CRSP70"/>
    <property type="match status" value="1"/>
</dbReference>
<organism evidence="5 6">
    <name type="scientific">Furculomyces boomerangus</name>
    <dbReference type="NCBI Taxonomy" id="61424"/>
    <lineage>
        <taxon>Eukaryota</taxon>
        <taxon>Fungi</taxon>
        <taxon>Fungi incertae sedis</taxon>
        <taxon>Zoopagomycota</taxon>
        <taxon>Kickxellomycotina</taxon>
        <taxon>Harpellomycetes</taxon>
        <taxon>Harpellales</taxon>
        <taxon>Harpellaceae</taxon>
        <taxon>Furculomyces</taxon>
    </lineage>
</organism>
<dbReference type="PROSITE" id="PS50812">
    <property type="entry name" value="PWWP"/>
    <property type="match status" value="1"/>
</dbReference>
<comment type="caution">
    <text evidence="5">The sequence shown here is derived from an EMBL/GenBank/DDBJ whole genome shotgun (WGS) entry which is preliminary data.</text>
</comment>
<feature type="compositionally biased region" description="Polar residues" evidence="2">
    <location>
        <begin position="438"/>
        <end position="467"/>
    </location>
</feature>